<dbReference type="GO" id="GO:0046872">
    <property type="term" value="F:metal ion binding"/>
    <property type="evidence" value="ECO:0007669"/>
    <property type="project" value="UniProtKB-KW"/>
</dbReference>
<keyword evidence="2 3" id="KW-0479">Metal-binding</keyword>
<name>A0A7W9S2S7_9HYPH</name>
<organism evidence="4 5">
    <name type="scientific">Aquamicrobium lusatiense</name>
    <dbReference type="NCBI Taxonomy" id="89772"/>
    <lineage>
        <taxon>Bacteria</taxon>
        <taxon>Pseudomonadati</taxon>
        <taxon>Pseudomonadota</taxon>
        <taxon>Alphaproteobacteria</taxon>
        <taxon>Hyphomicrobiales</taxon>
        <taxon>Phyllobacteriaceae</taxon>
        <taxon>Aquamicrobium</taxon>
    </lineage>
</organism>
<dbReference type="RefSeq" id="WP_183830398.1">
    <property type="nucleotide sequence ID" value="NZ_JACHEU010000001.1"/>
</dbReference>
<reference evidence="4 5" key="1">
    <citation type="submission" date="2020-08" db="EMBL/GenBank/DDBJ databases">
        <title>Genomic Encyclopedia of Type Strains, Phase IV (KMG-IV): sequencing the most valuable type-strain genomes for metagenomic binning, comparative biology and taxonomic classification.</title>
        <authorList>
            <person name="Goeker M."/>
        </authorList>
    </citation>
    <scope>NUCLEOTIDE SEQUENCE [LARGE SCALE GENOMIC DNA]</scope>
    <source>
        <strain evidence="4 5">DSM 11099</strain>
    </source>
</reference>
<dbReference type="Pfam" id="PF05163">
    <property type="entry name" value="DinB"/>
    <property type="match status" value="1"/>
</dbReference>
<evidence type="ECO:0000256" key="1">
    <source>
        <dbReference type="ARBA" id="ARBA00008635"/>
    </source>
</evidence>
<dbReference type="AlphaFoldDB" id="A0A7W9S2S7"/>
<feature type="binding site" evidence="3">
    <location>
        <position position="48"/>
    </location>
    <ligand>
        <name>a divalent metal cation</name>
        <dbReference type="ChEBI" id="CHEBI:60240"/>
    </ligand>
</feature>
<feature type="binding site" evidence="3">
    <location>
        <position position="133"/>
    </location>
    <ligand>
        <name>a divalent metal cation</name>
        <dbReference type="ChEBI" id="CHEBI:60240"/>
    </ligand>
</feature>
<evidence type="ECO:0000256" key="2">
    <source>
        <dbReference type="ARBA" id="ARBA00022723"/>
    </source>
</evidence>
<evidence type="ECO:0000256" key="3">
    <source>
        <dbReference type="PIRSR" id="PIRSR607837-1"/>
    </source>
</evidence>
<dbReference type="Gene3D" id="1.20.120.450">
    <property type="entry name" value="dinb family like domain"/>
    <property type="match status" value="1"/>
</dbReference>
<dbReference type="Proteomes" id="UP000533306">
    <property type="component" value="Unassembled WGS sequence"/>
</dbReference>
<evidence type="ECO:0000313" key="5">
    <source>
        <dbReference type="Proteomes" id="UP000533306"/>
    </source>
</evidence>
<accession>A0A7W9S2S7</accession>
<dbReference type="EMBL" id="JACHEU010000001">
    <property type="protein sequence ID" value="MBB6013057.1"/>
    <property type="molecule type" value="Genomic_DNA"/>
</dbReference>
<keyword evidence="5" id="KW-1185">Reference proteome</keyword>
<evidence type="ECO:0000313" key="4">
    <source>
        <dbReference type="EMBL" id="MBB6013057.1"/>
    </source>
</evidence>
<dbReference type="PANTHER" id="PTHR37302">
    <property type="entry name" value="SLR1116 PROTEIN"/>
    <property type="match status" value="1"/>
</dbReference>
<gene>
    <name evidence="4" type="ORF">HNR59_002402</name>
</gene>
<feature type="binding site" evidence="3">
    <location>
        <position position="137"/>
    </location>
    <ligand>
        <name>a divalent metal cation</name>
        <dbReference type="ChEBI" id="CHEBI:60240"/>
    </ligand>
</feature>
<comment type="similarity">
    <text evidence="1">Belongs to the DinB family.</text>
</comment>
<dbReference type="InterPro" id="IPR034660">
    <property type="entry name" value="DinB/YfiT-like"/>
</dbReference>
<sequence length="170" mass="19231">MKQHFMMFAAYNRWANARIYDAASELSEDEFQRDVGAAFGSLMGTLNHILVADRIWMKRFTGEGDAPAKLDTILHRELSLLREARQAEDARIVDWIGGMTPEGLAGRFTYITVTDVRTISQRLSPALGHVFNHQTHHRGQAHAILTMLGQPSVVLDLVYFQRTEEGRAYA</sequence>
<dbReference type="PANTHER" id="PTHR37302:SF1">
    <property type="entry name" value="PROTEIN DINB"/>
    <property type="match status" value="1"/>
</dbReference>
<proteinExistence type="inferred from homology"/>
<dbReference type="SUPFAM" id="SSF109854">
    <property type="entry name" value="DinB/YfiT-like putative metalloenzymes"/>
    <property type="match status" value="1"/>
</dbReference>
<dbReference type="InterPro" id="IPR007837">
    <property type="entry name" value="DinB"/>
</dbReference>
<comment type="caution">
    <text evidence="4">The sequence shown here is derived from an EMBL/GenBank/DDBJ whole genome shotgun (WGS) entry which is preliminary data.</text>
</comment>
<protein>
    <submittedName>
        <fullName evidence="4">Putative damage-inducible protein DinB</fullName>
    </submittedName>
</protein>